<dbReference type="InterPro" id="IPR017627">
    <property type="entry name" value="UGHY"/>
</dbReference>
<dbReference type="CDD" id="cd02212">
    <property type="entry name" value="cupin_UGlyAH_C"/>
    <property type="match status" value="1"/>
</dbReference>
<feature type="domain" description="Cupin type-2" evidence="1">
    <location>
        <begin position="65"/>
        <end position="109"/>
    </location>
</feature>
<dbReference type="eggNOG" id="ENOG502QS1M">
    <property type="taxonomic scope" value="Eukaryota"/>
</dbReference>
<dbReference type="NCBIfam" id="TIGR03214">
    <property type="entry name" value="ura-cupin"/>
    <property type="match status" value="1"/>
</dbReference>
<dbReference type="PANTHER" id="PTHR34571:SF1">
    <property type="entry name" value="(S)-UREIDOGLYCINE AMINOHYDROLASE"/>
    <property type="match status" value="1"/>
</dbReference>
<feature type="domain" description="Cupin type-2" evidence="1">
    <location>
        <begin position="164"/>
        <end position="230"/>
    </location>
</feature>
<dbReference type="InterPro" id="IPR013096">
    <property type="entry name" value="Cupin_2"/>
</dbReference>
<dbReference type="RefSeq" id="XP_005846321.1">
    <property type="nucleotide sequence ID" value="XM_005846259.1"/>
</dbReference>
<dbReference type="AlphaFoldDB" id="E1ZIU6"/>
<dbReference type="OMA" id="DVRHDMH"/>
<evidence type="ECO:0000259" key="1">
    <source>
        <dbReference type="Pfam" id="PF07883"/>
    </source>
</evidence>
<dbReference type="SUPFAM" id="SSF51182">
    <property type="entry name" value="RmlC-like cupins"/>
    <property type="match status" value="1"/>
</dbReference>
<keyword evidence="3" id="KW-1185">Reference proteome</keyword>
<feature type="non-terminal residue" evidence="2">
    <location>
        <position position="1"/>
    </location>
</feature>
<organism evidence="3">
    <name type="scientific">Chlorella variabilis</name>
    <name type="common">Green alga</name>
    <dbReference type="NCBI Taxonomy" id="554065"/>
    <lineage>
        <taxon>Eukaryota</taxon>
        <taxon>Viridiplantae</taxon>
        <taxon>Chlorophyta</taxon>
        <taxon>core chlorophytes</taxon>
        <taxon>Trebouxiophyceae</taxon>
        <taxon>Chlorellales</taxon>
        <taxon>Chlorellaceae</taxon>
        <taxon>Chlorella clade</taxon>
        <taxon>Chlorella</taxon>
    </lineage>
</organism>
<evidence type="ECO:0000313" key="3">
    <source>
        <dbReference type="Proteomes" id="UP000008141"/>
    </source>
</evidence>
<accession>E1ZIU6</accession>
<dbReference type="OrthoDB" id="4965688at2759"/>
<dbReference type="GO" id="GO:0071522">
    <property type="term" value="F:ureidoglycine aminohydrolase activity"/>
    <property type="evidence" value="ECO:0007669"/>
    <property type="project" value="InterPro"/>
</dbReference>
<dbReference type="InterPro" id="IPR044697">
    <property type="entry name" value="UGlyAH_cupin_C"/>
</dbReference>
<evidence type="ECO:0000313" key="2">
    <source>
        <dbReference type="EMBL" id="EFN54219.1"/>
    </source>
</evidence>
<gene>
    <name evidence="2" type="ORF">CHLNCDRAFT_17245</name>
</gene>
<name>E1ZIU6_CHLVA</name>
<dbReference type="PANTHER" id="PTHR34571">
    <property type="entry name" value="(S)-UREIDOGLYCINE AMINOHYDROLASE"/>
    <property type="match status" value="1"/>
</dbReference>
<dbReference type="Pfam" id="PF07883">
    <property type="entry name" value="Cupin_2"/>
    <property type="match status" value="2"/>
</dbReference>
<feature type="non-terminal residue" evidence="2">
    <location>
        <position position="237"/>
    </location>
</feature>
<dbReference type="InterPro" id="IPR014710">
    <property type="entry name" value="RmlC-like_jellyroll"/>
</dbReference>
<dbReference type="EMBL" id="GL433848">
    <property type="protein sequence ID" value="EFN54219.1"/>
    <property type="molecule type" value="Genomic_DNA"/>
</dbReference>
<dbReference type="Gene3D" id="2.60.120.10">
    <property type="entry name" value="Jelly Rolls"/>
    <property type="match status" value="1"/>
</dbReference>
<dbReference type="STRING" id="554065.E1ZIU6"/>
<dbReference type="Proteomes" id="UP000008141">
    <property type="component" value="Unassembled WGS sequence"/>
</dbReference>
<reference evidence="2 3" key="1">
    <citation type="journal article" date="2010" name="Plant Cell">
        <title>The Chlorella variabilis NC64A genome reveals adaptation to photosymbiosis, coevolution with viruses, and cryptic sex.</title>
        <authorList>
            <person name="Blanc G."/>
            <person name="Duncan G."/>
            <person name="Agarkova I."/>
            <person name="Borodovsky M."/>
            <person name="Gurnon J."/>
            <person name="Kuo A."/>
            <person name="Lindquist E."/>
            <person name="Lucas S."/>
            <person name="Pangilinan J."/>
            <person name="Polle J."/>
            <person name="Salamov A."/>
            <person name="Terry A."/>
            <person name="Yamada T."/>
            <person name="Dunigan D.D."/>
            <person name="Grigoriev I.V."/>
            <person name="Claverie J.M."/>
            <person name="Van Etten J.L."/>
        </authorList>
    </citation>
    <scope>NUCLEOTIDE SEQUENCE [LARGE SCALE GENOMIC DNA]</scope>
    <source>
        <strain evidence="2 3">NC64A</strain>
    </source>
</reference>
<protein>
    <recommendedName>
        <fullName evidence="1">Cupin type-2 domain-containing protein</fullName>
    </recommendedName>
</protein>
<sequence>DLPGFTRSVYERNYALVTPESFVFAGNPLWENATTAHIISPAVGANFAMLLANMKQQSSGAKPPEGHERFIFVLDGVVKVTAGSETVTLHADDFAYVPAHMEHVVTSASGAGLLLFERRYAVNGRPRFIHGHTQEQQLLPTAGEVFALRKLLPQTADYDFNVHVMDFLPGEHLNVKEVHYNQHGLLLLQGKGIYRLGSNWYPVQAGDAIWMAPFVPQWYAALGNQESRYILYKVSNQ</sequence>
<dbReference type="FunCoup" id="E1ZIU6">
    <property type="interactions" value="171"/>
</dbReference>
<dbReference type="GeneID" id="17353807"/>
<dbReference type="InParanoid" id="E1ZIU6"/>
<dbReference type="InterPro" id="IPR011051">
    <property type="entry name" value="RmlC_Cupin_sf"/>
</dbReference>
<dbReference type="KEGG" id="cvr:CHLNCDRAFT_17245"/>
<proteinExistence type="predicted"/>